<sequence length="137" mass="14395">MRPRSPRPSRCCCRPARASAPTGCWDRHGHGGGEFDAHHNAQRLDPATDDPAAGADALPGKLLRIDPAPGDGCGGACTIPAGNAGFAQREVWAHGLRNPWRSGFDDATGDLLLARAPVSARLADGTVRREDAVVVVR</sequence>
<dbReference type="KEGG" id="bsol:FSW04_23365"/>
<dbReference type="Gene3D" id="2.120.10.30">
    <property type="entry name" value="TolB, C-terminal domain"/>
    <property type="match status" value="1"/>
</dbReference>
<dbReference type="InterPro" id="IPR011042">
    <property type="entry name" value="6-blade_b-propeller_TolB-like"/>
</dbReference>
<feature type="region of interest" description="Disordered" evidence="1">
    <location>
        <begin position="1"/>
        <end position="55"/>
    </location>
</feature>
<feature type="compositionally biased region" description="Basic and acidic residues" evidence="1">
    <location>
        <begin position="25"/>
        <end position="39"/>
    </location>
</feature>
<name>A0A5B8UC59_9ACTN</name>
<organism evidence="2 3">
    <name type="scientific">Baekduia soli</name>
    <dbReference type="NCBI Taxonomy" id="496014"/>
    <lineage>
        <taxon>Bacteria</taxon>
        <taxon>Bacillati</taxon>
        <taxon>Actinomycetota</taxon>
        <taxon>Thermoleophilia</taxon>
        <taxon>Solirubrobacterales</taxon>
        <taxon>Baekduiaceae</taxon>
        <taxon>Baekduia</taxon>
    </lineage>
</organism>
<dbReference type="AlphaFoldDB" id="A0A5B8UC59"/>
<gene>
    <name evidence="2" type="ORF">FSW04_23365</name>
</gene>
<reference evidence="2 3" key="1">
    <citation type="journal article" date="2018" name="J. Microbiol.">
        <title>Baekduia soli gen. nov., sp. nov., a novel bacterium isolated from the soil of Baekdu Mountain and proposal of a novel family name, Baekduiaceae fam. nov.</title>
        <authorList>
            <person name="An D.S."/>
            <person name="Siddiqi M.Z."/>
            <person name="Kim K.H."/>
            <person name="Yu H.S."/>
            <person name="Im W.T."/>
        </authorList>
    </citation>
    <scope>NUCLEOTIDE SEQUENCE [LARGE SCALE GENOMIC DNA]</scope>
    <source>
        <strain evidence="2 3">BR7-21</strain>
    </source>
</reference>
<protein>
    <submittedName>
        <fullName evidence="2">PQQ-dependent sugar dehydrogenase</fullName>
    </submittedName>
</protein>
<accession>A0A5B8UC59</accession>
<dbReference type="OrthoDB" id="9770043at2"/>
<dbReference type="EMBL" id="CP042430">
    <property type="protein sequence ID" value="QEC50232.1"/>
    <property type="molecule type" value="Genomic_DNA"/>
</dbReference>
<proteinExistence type="predicted"/>
<dbReference type="Proteomes" id="UP000321805">
    <property type="component" value="Chromosome"/>
</dbReference>
<evidence type="ECO:0000313" key="3">
    <source>
        <dbReference type="Proteomes" id="UP000321805"/>
    </source>
</evidence>
<evidence type="ECO:0000313" key="2">
    <source>
        <dbReference type="EMBL" id="QEC50232.1"/>
    </source>
</evidence>
<evidence type="ECO:0000256" key="1">
    <source>
        <dbReference type="SAM" id="MobiDB-lite"/>
    </source>
</evidence>
<dbReference type="RefSeq" id="WP_146922642.1">
    <property type="nucleotide sequence ID" value="NZ_CP042430.1"/>
</dbReference>
<keyword evidence="3" id="KW-1185">Reference proteome</keyword>